<name>A0A8S1NZL6_PARPR</name>
<gene>
    <name evidence="3" type="ORF">PPRIM_AZ9-3.1.T0980045</name>
</gene>
<dbReference type="InterPro" id="IPR003097">
    <property type="entry name" value="CysJ-like_FAD-binding"/>
</dbReference>
<evidence type="ECO:0000313" key="4">
    <source>
        <dbReference type="Proteomes" id="UP000688137"/>
    </source>
</evidence>
<dbReference type="AlphaFoldDB" id="A0A8S1NZL6"/>
<dbReference type="Pfam" id="PF00667">
    <property type="entry name" value="FAD_binding_1"/>
    <property type="match status" value="1"/>
</dbReference>
<feature type="domain" description="Flavodoxin-like" evidence="2">
    <location>
        <begin position="2"/>
        <end position="142"/>
    </location>
</feature>
<dbReference type="PROSITE" id="PS50902">
    <property type="entry name" value="FLAVODOXIN_LIKE"/>
    <property type="match status" value="1"/>
</dbReference>
<dbReference type="InterPro" id="IPR008254">
    <property type="entry name" value="Flavodoxin/NO_synth"/>
</dbReference>
<accession>A0A8S1NZL6</accession>
<dbReference type="PANTHER" id="PTHR19384:SF10">
    <property type="entry name" value="NADPH-DEPENDENT DIFLAVIN OXIDOREDUCTASE 1"/>
    <property type="match status" value="1"/>
</dbReference>
<reference evidence="3" key="1">
    <citation type="submission" date="2021-01" db="EMBL/GenBank/DDBJ databases">
        <authorList>
            <consortium name="Genoscope - CEA"/>
            <person name="William W."/>
        </authorList>
    </citation>
    <scope>NUCLEOTIDE SEQUENCE</scope>
</reference>
<dbReference type="GO" id="GO:0005829">
    <property type="term" value="C:cytosol"/>
    <property type="evidence" value="ECO:0007669"/>
    <property type="project" value="TreeGrafter"/>
</dbReference>
<dbReference type="EMBL" id="CAJJDM010000101">
    <property type="protein sequence ID" value="CAD8095185.1"/>
    <property type="molecule type" value="Genomic_DNA"/>
</dbReference>
<dbReference type="FunFam" id="3.40.50.360:FF:000045">
    <property type="entry name" value="NADPH-dependent diflavin oxidoreductase 1"/>
    <property type="match status" value="1"/>
</dbReference>
<dbReference type="OMA" id="DIMSIPR"/>
<evidence type="ECO:0000256" key="1">
    <source>
        <dbReference type="ARBA" id="ARBA00022630"/>
    </source>
</evidence>
<dbReference type="GO" id="GO:0016491">
    <property type="term" value="F:oxidoreductase activity"/>
    <property type="evidence" value="ECO:0007669"/>
    <property type="project" value="InterPro"/>
</dbReference>
<sequence>MIQILFATQTGNSEFYAEEVGRHISKAIVSSIEDFDFLTLPEQKRVIFIISTTGDGDMTNDMIKFWQFLLIKDLPKESLIKLEFTVFGLGDSSYPKFNYAARKLRSRLLQLSAKEFVPSSFGDEQHPCGIDTEFVIWFENLLKKCDTQNTISQYIKIEQDDINGQQNNVDQFDFKFINKKRLSAEQHSKETYQFNFKCNKLYECGDILCIKPRNQNKLVQQFLELLKLNGNKWIKLEELKQNQKSKKIPKIISIHQLFSEFLDITSPPNRYFIKLMSQFAEKDIHKQKLSEMCAQTPEGLEEYYSYVYREKRNVYEVLYDFQPCVIPLELLIDSLKLIRERQYSISSAYNGEQISITVALVSYTTGKNRQIKGFCSNYLENLQFDEYIEGKIIKGTIGFPKQLEIPVIMVGPGTGVAPFIGFIEQRIKQGAKNKEKTILFFGSCYEQKEFYYKEFLQESPITLFTAFSRDQQRKIYVQHRILESRDLINKIVKENVQNVMIIVTGTSKKMPNQVESVFKECLGEQMVQDLKKRKQYLVECW</sequence>
<dbReference type="GO" id="GO:0010181">
    <property type="term" value="F:FMN binding"/>
    <property type="evidence" value="ECO:0007669"/>
    <property type="project" value="InterPro"/>
</dbReference>
<organism evidence="3 4">
    <name type="scientific">Paramecium primaurelia</name>
    <dbReference type="NCBI Taxonomy" id="5886"/>
    <lineage>
        <taxon>Eukaryota</taxon>
        <taxon>Sar</taxon>
        <taxon>Alveolata</taxon>
        <taxon>Ciliophora</taxon>
        <taxon>Intramacronucleata</taxon>
        <taxon>Oligohymenophorea</taxon>
        <taxon>Peniculida</taxon>
        <taxon>Parameciidae</taxon>
        <taxon>Paramecium</taxon>
    </lineage>
</organism>
<dbReference type="PANTHER" id="PTHR19384">
    <property type="entry name" value="NITRIC OXIDE SYNTHASE-RELATED"/>
    <property type="match status" value="1"/>
</dbReference>
<protein>
    <recommendedName>
        <fullName evidence="2">Flavodoxin-like domain-containing protein</fullName>
    </recommendedName>
</protein>
<keyword evidence="4" id="KW-1185">Reference proteome</keyword>
<evidence type="ECO:0000313" key="3">
    <source>
        <dbReference type="EMBL" id="CAD8095185.1"/>
    </source>
</evidence>
<dbReference type="Pfam" id="PF00258">
    <property type="entry name" value="Flavodoxin_1"/>
    <property type="match status" value="1"/>
</dbReference>
<keyword evidence="1" id="KW-0285">Flavoprotein</keyword>
<comment type="caution">
    <text evidence="3">The sequence shown here is derived from an EMBL/GenBank/DDBJ whole genome shotgun (WGS) entry which is preliminary data.</text>
</comment>
<evidence type="ECO:0000259" key="2">
    <source>
        <dbReference type="PROSITE" id="PS50902"/>
    </source>
</evidence>
<dbReference type="GO" id="GO:0050660">
    <property type="term" value="F:flavin adenine dinucleotide binding"/>
    <property type="evidence" value="ECO:0007669"/>
    <property type="project" value="TreeGrafter"/>
</dbReference>
<proteinExistence type="predicted"/>
<dbReference type="Proteomes" id="UP000688137">
    <property type="component" value="Unassembled WGS sequence"/>
</dbReference>
<dbReference type="Pfam" id="PF00175">
    <property type="entry name" value="NAD_binding_1"/>
    <property type="match status" value="1"/>
</dbReference>
<dbReference type="InterPro" id="IPR001433">
    <property type="entry name" value="OxRdtase_FAD/NAD-bd"/>
</dbReference>